<gene>
    <name evidence="2" type="ORF">I79_021384</name>
</gene>
<keyword evidence="1" id="KW-0472">Membrane</keyword>
<sequence>MAYATFLKQCCFFVPVVNTKSILITALAVGFLSIFHGKETEETLKLSLSANCFIETVLCSPGWSQMHFITEND</sequence>
<dbReference type="AlphaFoldDB" id="G3ICI6"/>
<evidence type="ECO:0000313" key="2">
    <source>
        <dbReference type="EMBL" id="EGW12858.1"/>
    </source>
</evidence>
<keyword evidence="1" id="KW-1133">Transmembrane helix</keyword>
<name>G3ICI6_CRIGR</name>
<keyword evidence="1" id="KW-0812">Transmembrane</keyword>
<feature type="transmembrane region" description="Helical" evidence="1">
    <location>
        <begin position="12"/>
        <end position="35"/>
    </location>
</feature>
<organism evidence="2 3">
    <name type="scientific">Cricetulus griseus</name>
    <name type="common">Chinese hamster</name>
    <name type="synonym">Cricetulus barabensis griseus</name>
    <dbReference type="NCBI Taxonomy" id="10029"/>
    <lineage>
        <taxon>Eukaryota</taxon>
        <taxon>Metazoa</taxon>
        <taxon>Chordata</taxon>
        <taxon>Craniata</taxon>
        <taxon>Vertebrata</taxon>
        <taxon>Euteleostomi</taxon>
        <taxon>Mammalia</taxon>
        <taxon>Eutheria</taxon>
        <taxon>Euarchontoglires</taxon>
        <taxon>Glires</taxon>
        <taxon>Rodentia</taxon>
        <taxon>Myomorpha</taxon>
        <taxon>Muroidea</taxon>
        <taxon>Cricetidae</taxon>
        <taxon>Cricetinae</taxon>
        <taxon>Cricetulus</taxon>
    </lineage>
</organism>
<dbReference type="Proteomes" id="UP000001075">
    <property type="component" value="Unassembled WGS sequence"/>
</dbReference>
<proteinExistence type="predicted"/>
<protein>
    <submittedName>
        <fullName evidence="2">Uncharacterized protein</fullName>
    </submittedName>
</protein>
<accession>G3ICI6</accession>
<dbReference type="EMBL" id="JH001930">
    <property type="protein sequence ID" value="EGW12858.1"/>
    <property type="molecule type" value="Genomic_DNA"/>
</dbReference>
<evidence type="ECO:0000256" key="1">
    <source>
        <dbReference type="SAM" id="Phobius"/>
    </source>
</evidence>
<reference evidence="3" key="1">
    <citation type="journal article" date="2011" name="Nat. Biotechnol.">
        <title>The genomic sequence of the Chinese hamster ovary (CHO)-K1 cell line.</title>
        <authorList>
            <person name="Xu X."/>
            <person name="Nagarajan H."/>
            <person name="Lewis N.E."/>
            <person name="Pan S."/>
            <person name="Cai Z."/>
            <person name="Liu X."/>
            <person name="Chen W."/>
            <person name="Xie M."/>
            <person name="Wang W."/>
            <person name="Hammond S."/>
            <person name="Andersen M.R."/>
            <person name="Neff N."/>
            <person name="Passarelli B."/>
            <person name="Koh W."/>
            <person name="Fan H.C."/>
            <person name="Wang J."/>
            <person name="Gui Y."/>
            <person name="Lee K.H."/>
            <person name="Betenbaugh M.J."/>
            <person name="Quake S.R."/>
            <person name="Famili I."/>
            <person name="Palsson B.O."/>
            <person name="Wang J."/>
        </authorList>
    </citation>
    <scope>NUCLEOTIDE SEQUENCE [LARGE SCALE GENOMIC DNA]</scope>
    <source>
        <strain evidence="3">CHO K1 cell line</strain>
    </source>
</reference>
<dbReference type="InParanoid" id="G3ICI6"/>
<evidence type="ECO:0000313" key="3">
    <source>
        <dbReference type="Proteomes" id="UP000001075"/>
    </source>
</evidence>